<dbReference type="PANTHER" id="PTHR43066">
    <property type="entry name" value="RHOMBOID-RELATED PROTEIN"/>
    <property type="match status" value="1"/>
</dbReference>
<organism evidence="7 8">
    <name type="scientific">Pseudodesulfovibrio mercurii</name>
    <dbReference type="NCBI Taxonomy" id="641491"/>
    <lineage>
        <taxon>Bacteria</taxon>
        <taxon>Pseudomonadati</taxon>
        <taxon>Thermodesulfobacteriota</taxon>
        <taxon>Desulfovibrionia</taxon>
        <taxon>Desulfovibrionales</taxon>
        <taxon>Desulfovibrionaceae</taxon>
    </lineage>
</organism>
<dbReference type="PANTHER" id="PTHR43066:SF5">
    <property type="entry name" value="RHOMBOID-LIKE PROTEIN 11, CHLOROPLASTIC-RELATED"/>
    <property type="match status" value="1"/>
</dbReference>
<keyword evidence="3 5" id="KW-1133">Transmembrane helix</keyword>
<dbReference type="HOGENOM" id="CLU_061963_0_0_7"/>
<keyword evidence="8" id="KW-1185">Reference proteome</keyword>
<feature type="transmembrane region" description="Helical" evidence="5">
    <location>
        <begin position="292"/>
        <end position="314"/>
    </location>
</feature>
<protein>
    <submittedName>
        <fullName evidence="7">Rhomboid family protein</fullName>
    </submittedName>
</protein>
<feature type="transmembrane region" description="Helical" evidence="5">
    <location>
        <begin position="104"/>
        <end position="124"/>
    </location>
</feature>
<evidence type="ECO:0000256" key="3">
    <source>
        <dbReference type="ARBA" id="ARBA00022989"/>
    </source>
</evidence>
<gene>
    <name evidence="7" type="ORF">DND132_3254</name>
</gene>
<keyword evidence="2 5" id="KW-0812">Transmembrane</keyword>
<dbReference type="Gene3D" id="1.20.1540.10">
    <property type="entry name" value="Rhomboid-like"/>
    <property type="match status" value="1"/>
</dbReference>
<feature type="transmembrane region" description="Helical" evidence="5">
    <location>
        <begin position="192"/>
        <end position="214"/>
    </location>
</feature>
<reference evidence="7 8" key="1">
    <citation type="journal article" date="2011" name="J. Bacteriol.">
        <title>Genome sequence of the mercury-methylating strain Desulfovibrio desulfuricans ND132.</title>
        <authorList>
            <person name="Brown S.D."/>
            <person name="Gilmour C.C."/>
            <person name="Kucken A.M."/>
            <person name="Wall J.D."/>
            <person name="Elias D.A."/>
            <person name="Brandt C.C."/>
            <person name="Podar M."/>
            <person name="Chertkov O."/>
            <person name="Held B."/>
            <person name="Bruce D.C."/>
            <person name="Detter J.C."/>
            <person name="Tapia R."/>
            <person name="Han C.S."/>
            <person name="Goodwin L.A."/>
            <person name="Cheng J.F."/>
            <person name="Pitluck S."/>
            <person name="Woyke T."/>
            <person name="Mikhailova N."/>
            <person name="Ivanova N.N."/>
            <person name="Han J."/>
            <person name="Lucas S."/>
            <person name="Lapidus A.L."/>
            <person name="Land M.L."/>
            <person name="Hauser L.J."/>
            <person name="Palumbo A.V."/>
        </authorList>
    </citation>
    <scope>NUCLEOTIDE SEQUENCE [LARGE SCALE GENOMIC DNA]</scope>
    <source>
        <strain evidence="7 8">ND132</strain>
    </source>
</reference>
<dbReference type="OrthoDB" id="9813074at2"/>
<accession>F0JKK8</accession>
<dbReference type="InterPro" id="IPR022764">
    <property type="entry name" value="Peptidase_S54_rhomboid_dom"/>
</dbReference>
<dbReference type="InterPro" id="IPR035952">
    <property type="entry name" value="Rhomboid-like_sf"/>
</dbReference>
<evidence type="ECO:0000313" key="7">
    <source>
        <dbReference type="EMBL" id="EGB16457.1"/>
    </source>
</evidence>
<evidence type="ECO:0000256" key="5">
    <source>
        <dbReference type="SAM" id="Phobius"/>
    </source>
</evidence>
<keyword evidence="4 5" id="KW-0472">Membrane</keyword>
<dbReference type="GO" id="GO:0016020">
    <property type="term" value="C:membrane"/>
    <property type="evidence" value="ECO:0007669"/>
    <property type="project" value="UniProtKB-SubCell"/>
</dbReference>
<feature type="domain" description="Peptidase S54 rhomboid" evidence="6">
    <location>
        <begin position="152"/>
        <end position="305"/>
    </location>
</feature>
<dbReference type="Pfam" id="PF01694">
    <property type="entry name" value="Rhomboid"/>
    <property type="match status" value="1"/>
</dbReference>
<dbReference type="RefSeq" id="WP_014323881.1">
    <property type="nucleotide sequence ID" value="NC_016803.1"/>
</dbReference>
<dbReference type="KEGG" id="ddn:DND132_3254"/>
<dbReference type="Proteomes" id="UP000007845">
    <property type="component" value="Chromosome"/>
</dbReference>
<comment type="subcellular location">
    <subcellularLocation>
        <location evidence="1">Membrane</location>
        <topology evidence="1">Multi-pass membrane protein</topology>
    </subcellularLocation>
</comment>
<feature type="transmembrane region" description="Helical" evidence="5">
    <location>
        <begin position="226"/>
        <end position="247"/>
    </location>
</feature>
<dbReference type="EMBL" id="CP003220">
    <property type="protein sequence ID" value="EGB16457.1"/>
    <property type="molecule type" value="Genomic_DNA"/>
</dbReference>
<evidence type="ECO:0000313" key="8">
    <source>
        <dbReference type="Proteomes" id="UP000007845"/>
    </source>
</evidence>
<proteinExistence type="predicted"/>
<evidence type="ECO:0000256" key="1">
    <source>
        <dbReference type="ARBA" id="ARBA00004141"/>
    </source>
</evidence>
<evidence type="ECO:0000256" key="2">
    <source>
        <dbReference type="ARBA" id="ARBA00022692"/>
    </source>
</evidence>
<dbReference type="SUPFAM" id="SSF144091">
    <property type="entry name" value="Rhomboid-like"/>
    <property type="match status" value="1"/>
</dbReference>
<dbReference type="AlphaFoldDB" id="F0JKK8"/>
<evidence type="ECO:0000259" key="6">
    <source>
        <dbReference type="Pfam" id="PF01694"/>
    </source>
</evidence>
<dbReference type="STRING" id="641491.DND132_3254"/>
<dbReference type="GO" id="GO:0004252">
    <property type="term" value="F:serine-type endopeptidase activity"/>
    <property type="evidence" value="ECO:0007669"/>
    <property type="project" value="InterPro"/>
</dbReference>
<evidence type="ECO:0000256" key="4">
    <source>
        <dbReference type="ARBA" id="ARBA00023136"/>
    </source>
</evidence>
<feature type="transmembrane region" description="Helical" evidence="5">
    <location>
        <begin position="169"/>
        <end position="185"/>
    </location>
</feature>
<sequence>MPVHTARPGFFRRVLRHAWIDLVPLVRGEDADPLSHREAQLWSLILASRHVPHRLRRLSAEQGWGYAVTVQEWYADRAVQEIDLYFEENRPELARVALADLRPVGGLEPTLFGLALLILFYWAYSRTYPGLGLYPDLWVRLGSADGGAILSGQWWRLCTALTLHADGPHVAGNAAIGGVFIWLAARRLGSGAAWLLTVVSGILGNLFNTLVLGIHHDAIGFSTATFGAAGLLAGIAPFGVGGGLHGLGNGPWFQRFLRFVRTALIPFGAGLGLLAMLGVGDGEGNIDLGAHLFGFLSGLGLGALVGLAATRFGLPSKETDFRLYLAALGLPCAAWGWAWLA</sequence>
<feature type="transmembrane region" description="Helical" evidence="5">
    <location>
        <begin position="321"/>
        <end position="340"/>
    </location>
</feature>
<feature type="transmembrane region" description="Helical" evidence="5">
    <location>
        <begin position="259"/>
        <end position="280"/>
    </location>
</feature>
<name>F0JKK8_9BACT</name>
<dbReference type="eggNOG" id="COG0705">
    <property type="taxonomic scope" value="Bacteria"/>
</dbReference>